<accession>A0AAE1VJ44</accession>
<organism evidence="1 2">
    <name type="scientific">Anisodus tanguticus</name>
    <dbReference type="NCBI Taxonomy" id="243964"/>
    <lineage>
        <taxon>Eukaryota</taxon>
        <taxon>Viridiplantae</taxon>
        <taxon>Streptophyta</taxon>
        <taxon>Embryophyta</taxon>
        <taxon>Tracheophyta</taxon>
        <taxon>Spermatophyta</taxon>
        <taxon>Magnoliopsida</taxon>
        <taxon>eudicotyledons</taxon>
        <taxon>Gunneridae</taxon>
        <taxon>Pentapetalae</taxon>
        <taxon>asterids</taxon>
        <taxon>lamiids</taxon>
        <taxon>Solanales</taxon>
        <taxon>Solanaceae</taxon>
        <taxon>Solanoideae</taxon>
        <taxon>Hyoscyameae</taxon>
        <taxon>Anisodus</taxon>
    </lineage>
</organism>
<protein>
    <submittedName>
        <fullName evidence="1">Uncharacterized protein</fullName>
    </submittedName>
</protein>
<keyword evidence="2" id="KW-1185">Reference proteome</keyword>
<evidence type="ECO:0000313" key="1">
    <source>
        <dbReference type="EMBL" id="KAK4372023.1"/>
    </source>
</evidence>
<evidence type="ECO:0000313" key="2">
    <source>
        <dbReference type="Proteomes" id="UP001291623"/>
    </source>
</evidence>
<dbReference type="EMBL" id="JAVYJV010000004">
    <property type="protein sequence ID" value="KAK4372023.1"/>
    <property type="molecule type" value="Genomic_DNA"/>
</dbReference>
<gene>
    <name evidence="1" type="ORF">RND71_007407</name>
</gene>
<comment type="caution">
    <text evidence="1">The sequence shown here is derived from an EMBL/GenBank/DDBJ whole genome shotgun (WGS) entry which is preliminary data.</text>
</comment>
<dbReference type="Proteomes" id="UP001291623">
    <property type="component" value="Unassembled WGS sequence"/>
</dbReference>
<proteinExistence type="predicted"/>
<sequence length="69" mass="7631">MDLQAHVKPLGTFFPQEFRTKLMAMGTLSLRAPKTLALIAVHKHKAASTFAIPSNRAQHWLLGFAPMTS</sequence>
<reference evidence="1" key="1">
    <citation type="submission" date="2023-12" db="EMBL/GenBank/DDBJ databases">
        <title>Genome assembly of Anisodus tanguticus.</title>
        <authorList>
            <person name="Wang Y.-J."/>
        </authorList>
    </citation>
    <scope>NUCLEOTIDE SEQUENCE</scope>
    <source>
        <strain evidence="1">KB-2021</strain>
        <tissue evidence="1">Leaf</tissue>
    </source>
</reference>
<dbReference type="AlphaFoldDB" id="A0AAE1VJ44"/>
<name>A0AAE1VJ44_9SOLA</name>